<dbReference type="InterPro" id="IPR050738">
    <property type="entry name" value="Sulfatase"/>
</dbReference>
<dbReference type="Pfam" id="PF00884">
    <property type="entry name" value="Sulfatase"/>
    <property type="match status" value="1"/>
</dbReference>
<accession>A0ABY7VV04</accession>
<evidence type="ECO:0000256" key="2">
    <source>
        <dbReference type="ARBA" id="ARBA00008779"/>
    </source>
</evidence>
<comment type="similarity">
    <text evidence="2">Belongs to the sulfatase family.</text>
</comment>
<comment type="cofactor">
    <cofactor evidence="1">
        <name>Ca(2+)</name>
        <dbReference type="ChEBI" id="CHEBI:29108"/>
    </cofactor>
</comment>
<evidence type="ECO:0000256" key="6">
    <source>
        <dbReference type="ARBA" id="ARBA00022837"/>
    </source>
</evidence>
<dbReference type="PANTHER" id="PTHR42693">
    <property type="entry name" value="ARYLSULFATASE FAMILY MEMBER"/>
    <property type="match status" value="1"/>
</dbReference>
<dbReference type="RefSeq" id="WP_274151310.1">
    <property type="nucleotide sequence ID" value="NZ_CP117811.1"/>
</dbReference>
<evidence type="ECO:0000259" key="7">
    <source>
        <dbReference type="Pfam" id="PF00884"/>
    </source>
</evidence>
<keyword evidence="6" id="KW-0106">Calcium</keyword>
<gene>
    <name evidence="8" type="ORF">PQO03_03995</name>
</gene>
<dbReference type="SUPFAM" id="SSF53649">
    <property type="entry name" value="Alkaline phosphatase-like"/>
    <property type="match status" value="1"/>
</dbReference>
<evidence type="ECO:0000256" key="3">
    <source>
        <dbReference type="ARBA" id="ARBA00022723"/>
    </source>
</evidence>
<feature type="domain" description="Sulfatase N-terminal" evidence="7">
    <location>
        <begin position="24"/>
        <end position="368"/>
    </location>
</feature>
<organism evidence="8 9">
    <name type="scientific">Lentisphaera profundi</name>
    <dbReference type="NCBI Taxonomy" id="1658616"/>
    <lineage>
        <taxon>Bacteria</taxon>
        <taxon>Pseudomonadati</taxon>
        <taxon>Lentisphaerota</taxon>
        <taxon>Lentisphaeria</taxon>
        <taxon>Lentisphaerales</taxon>
        <taxon>Lentisphaeraceae</taxon>
        <taxon>Lentisphaera</taxon>
    </lineage>
</organism>
<dbReference type="Proteomes" id="UP001214250">
    <property type="component" value="Chromosome 1"/>
</dbReference>
<protein>
    <submittedName>
        <fullName evidence="8">Sulfatase</fullName>
    </submittedName>
</protein>
<dbReference type="InterPro" id="IPR017850">
    <property type="entry name" value="Alkaline_phosphatase_core_sf"/>
</dbReference>
<evidence type="ECO:0000256" key="1">
    <source>
        <dbReference type="ARBA" id="ARBA00001913"/>
    </source>
</evidence>
<keyword evidence="3" id="KW-0479">Metal-binding</keyword>
<dbReference type="Gene3D" id="3.40.720.10">
    <property type="entry name" value="Alkaline Phosphatase, subunit A"/>
    <property type="match status" value="1"/>
</dbReference>
<keyword evidence="4" id="KW-0732">Signal</keyword>
<dbReference type="Gene3D" id="3.30.1120.10">
    <property type="match status" value="1"/>
</dbReference>
<evidence type="ECO:0000256" key="5">
    <source>
        <dbReference type="ARBA" id="ARBA00022801"/>
    </source>
</evidence>
<name>A0ABY7VV04_9BACT</name>
<dbReference type="InterPro" id="IPR000917">
    <property type="entry name" value="Sulfatase_N"/>
</dbReference>
<keyword evidence="9" id="KW-1185">Reference proteome</keyword>
<reference evidence="8 9" key="1">
    <citation type="submission" date="2023-02" db="EMBL/GenBank/DDBJ databases">
        <title>Genome sequence of Lentisphaera profundi SAORIC-696.</title>
        <authorList>
            <person name="Kim e."/>
            <person name="Cho J.-C."/>
            <person name="Choi A."/>
            <person name="Kang I."/>
        </authorList>
    </citation>
    <scope>NUCLEOTIDE SEQUENCE [LARGE SCALE GENOMIC DNA]</scope>
    <source>
        <strain evidence="8 9">SAORIC-696</strain>
    </source>
</reference>
<dbReference type="PANTHER" id="PTHR42693:SF42">
    <property type="entry name" value="ARYLSULFATASE G"/>
    <property type="match status" value="1"/>
</dbReference>
<dbReference type="EMBL" id="CP117811">
    <property type="protein sequence ID" value="WDE97118.1"/>
    <property type="molecule type" value="Genomic_DNA"/>
</dbReference>
<evidence type="ECO:0000313" key="8">
    <source>
        <dbReference type="EMBL" id="WDE97118.1"/>
    </source>
</evidence>
<proteinExistence type="inferred from homology"/>
<evidence type="ECO:0000313" key="9">
    <source>
        <dbReference type="Proteomes" id="UP001214250"/>
    </source>
</evidence>
<sequence>MKYLIMMIHLIGMVTLQSKDQVQPNIVFILLDDFGVKDLGCYGSAFHESPHIDQLAKEGVRFTNSYAAHSVCGPSRTAIISGRSAPRLGLAGIGGNIQKVDLPWPKVLQNKGYKNCFAGKWHMGGDDSVLPAGFDVNISGCNVGQVSDYYYPYKRFDDKPYGQDVQGMEDGKEGDFLTDKITDKVLDFIDENHKNPFLVYFSFYQTHKSYDKKDVDGKERISQGKLEDTEYFERKLANNLSIPRNKTRELHHGKSKAIEALTQSNAGFAAQIKVVDDNLGRLFKKLKDLNLEENTIVIFTSDQGSLCSNKRAISTQAPYRLGKGWHFEGGLRVPLIMKWPTKIKAGTINKTPTISMDLYPTILDMLNIPQQEEQSLDGVNIWPALQRGKTISFDRTWRWAFASNHSSGHRKSAAIRQGDYKLIYWYEDKHTELYNVVNDIGENHNIIIKHPELAASLKKELLAPDYMKTYRK</sequence>
<dbReference type="CDD" id="cd16144">
    <property type="entry name" value="ARS_like"/>
    <property type="match status" value="1"/>
</dbReference>
<evidence type="ECO:0000256" key="4">
    <source>
        <dbReference type="ARBA" id="ARBA00022729"/>
    </source>
</evidence>
<keyword evidence="5" id="KW-0378">Hydrolase</keyword>